<dbReference type="PROSITE" id="PS51257">
    <property type="entry name" value="PROKAR_LIPOPROTEIN"/>
    <property type="match status" value="1"/>
</dbReference>
<sequence>MKSTFGSRLGFAILLVVAGAGCASSSSLASGPADPSQTKDGLSVWFEGVGAVTASVDPSGNIFGSVVNVHRSPPGSSDSHDDSGMLQGSVYDRPVNITFHGTSARGLYGKQPFNLDVEDAPGGVLRVRGLAGGAPLDFEISPTKWTGHVGGCGYDLAGRPWHYEGFRACTGRSQRVRVEVGKPISDWASIDTVTLLGLVLRR</sequence>
<dbReference type="RefSeq" id="WP_394847124.1">
    <property type="nucleotide sequence ID" value="NZ_CP089982.1"/>
</dbReference>
<organism evidence="2 3">
    <name type="scientific">Pendulispora brunnea</name>
    <dbReference type="NCBI Taxonomy" id="2905690"/>
    <lineage>
        <taxon>Bacteria</taxon>
        <taxon>Pseudomonadati</taxon>
        <taxon>Myxococcota</taxon>
        <taxon>Myxococcia</taxon>
        <taxon>Myxococcales</taxon>
        <taxon>Sorangiineae</taxon>
        <taxon>Pendulisporaceae</taxon>
        <taxon>Pendulispora</taxon>
    </lineage>
</organism>
<evidence type="ECO:0000313" key="3">
    <source>
        <dbReference type="Proteomes" id="UP001379533"/>
    </source>
</evidence>
<dbReference type="EMBL" id="CP089982">
    <property type="protein sequence ID" value="WXA96508.1"/>
    <property type="molecule type" value="Genomic_DNA"/>
</dbReference>
<proteinExistence type="predicted"/>
<evidence type="ECO:0000256" key="1">
    <source>
        <dbReference type="SAM" id="SignalP"/>
    </source>
</evidence>
<evidence type="ECO:0008006" key="4">
    <source>
        <dbReference type="Google" id="ProtNLM"/>
    </source>
</evidence>
<name>A0ABZ2KCU3_9BACT</name>
<reference evidence="2 3" key="1">
    <citation type="submission" date="2021-12" db="EMBL/GenBank/DDBJ databases">
        <title>Discovery of the Pendulisporaceae a myxobacterial family with distinct sporulation behavior and unique specialized metabolism.</title>
        <authorList>
            <person name="Garcia R."/>
            <person name="Popoff A."/>
            <person name="Bader C.D."/>
            <person name="Loehr J."/>
            <person name="Walesch S."/>
            <person name="Walt C."/>
            <person name="Boldt J."/>
            <person name="Bunk B."/>
            <person name="Haeckl F.J.F.P.J."/>
            <person name="Gunesch A.P."/>
            <person name="Birkelbach J."/>
            <person name="Nuebel U."/>
            <person name="Pietschmann T."/>
            <person name="Bach T."/>
            <person name="Mueller R."/>
        </authorList>
    </citation>
    <scope>NUCLEOTIDE SEQUENCE [LARGE SCALE GENOMIC DNA]</scope>
    <source>
        <strain evidence="2 3">MSr12523</strain>
    </source>
</reference>
<feature type="signal peptide" evidence="1">
    <location>
        <begin position="1"/>
        <end position="29"/>
    </location>
</feature>
<accession>A0ABZ2KCU3</accession>
<gene>
    <name evidence="2" type="ORF">LZC95_06600</name>
</gene>
<keyword evidence="1" id="KW-0732">Signal</keyword>
<evidence type="ECO:0000313" key="2">
    <source>
        <dbReference type="EMBL" id="WXA96508.1"/>
    </source>
</evidence>
<feature type="chain" id="PRO_5047078587" description="Lipoprotein" evidence="1">
    <location>
        <begin position="30"/>
        <end position="202"/>
    </location>
</feature>
<protein>
    <recommendedName>
        <fullName evidence="4">Lipoprotein</fullName>
    </recommendedName>
</protein>
<dbReference type="Proteomes" id="UP001379533">
    <property type="component" value="Chromosome"/>
</dbReference>
<keyword evidence="3" id="KW-1185">Reference proteome</keyword>